<dbReference type="Proteomes" id="UP000029380">
    <property type="component" value="Unassembled WGS sequence"/>
</dbReference>
<feature type="active site" description="Nucleophile" evidence="4">
    <location>
        <position position="412"/>
    </location>
</feature>
<reference evidence="7 8" key="1">
    <citation type="submission" date="2014-08" db="EMBL/GenBank/DDBJ databases">
        <title>Genome sequence of Tetragenococcus muriaticus.</title>
        <authorList>
            <person name="Chuea-nongthon C."/>
            <person name="Rodtong S."/>
            <person name="Yongsawatdigul J."/>
            <person name="Steele J.L."/>
            <person name="Liu X.-y."/>
            <person name="Speers J."/>
            <person name="Glasner J.D."/>
            <person name="Neeno-Eckwall E.C."/>
        </authorList>
    </citation>
    <scope>NUCLEOTIDE SEQUENCE [LARGE SCALE GENOMIC DNA]</scope>
    <source>
        <strain evidence="7 8">PMC-11-5</strain>
    </source>
</reference>
<dbReference type="CDD" id="cd02440">
    <property type="entry name" value="AdoMet_MTases"/>
    <property type="match status" value="1"/>
</dbReference>
<comment type="similarity">
    <text evidence="4">Belongs to the class I-like SAM-binding methyltransferase superfamily. RNA M5U methyltransferase family.</text>
</comment>
<dbReference type="Gene3D" id="2.40.50.1070">
    <property type="match status" value="1"/>
</dbReference>
<evidence type="ECO:0000256" key="5">
    <source>
        <dbReference type="PROSITE-ProRule" id="PRU10015"/>
    </source>
</evidence>
<evidence type="ECO:0000256" key="3">
    <source>
        <dbReference type="ARBA" id="ARBA00022691"/>
    </source>
</evidence>
<keyword evidence="1 4" id="KW-0489">Methyltransferase</keyword>
<dbReference type="InterPro" id="IPR010280">
    <property type="entry name" value="U5_MeTrfase_fam"/>
</dbReference>
<dbReference type="PROSITE" id="PS51687">
    <property type="entry name" value="SAM_MT_RNA_M5U"/>
    <property type="match status" value="1"/>
</dbReference>
<dbReference type="InterPro" id="IPR030391">
    <property type="entry name" value="MeTrfase_TrmA_CS"/>
</dbReference>
<sequence length="455" mass="51656">MEAIPVKKNQELEMTIVDLSHLGMGVAKIDGYPIFIENALPQEKVQVKIVKVGKKFGFGKMLSIIQTSPYRQTVENKDLIRTGIAPLSHLQYEQQLKFKQNQVENVLAKVAKMPEIHVEETIGSSFSFGYRNKAQIPVRKIDGILQTGFYRKNSHELVPLDHFYIQDPAIDAAIVIIREILQQFEVKAYNEREHSGFLRHIVIRRGSYSHEMMVVLVTRKKHFPQGEKIAQKIQEKLPEVVSVIQNINFKQTNVILGEEERLLLGRSFIYDQLFDKTFRISAKSFYQVNTPQAEVLYQKAFDLASLKQTDTVVDAYSGIGTIGLSLADKVAQVYGMEVTPQAVTDAQKNAKINKIDNAAYVVGKAETVMPKWKEEGIKPNVIFVDPPRKGLDQTFIEAACDMDPEKIVYISCNPATMARDLQIFADKGYYTDNIQPVDLFPQTHHVETVIALKKR</sequence>
<evidence type="ECO:0000256" key="2">
    <source>
        <dbReference type="ARBA" id="ARBA00022679"/>
    </source>
</evidence>
<dbReference type="FunFam" id="2.40.50.140:FF:000097">
    <property type="entry name" value="23S rRNA (uracil(1939)-C(5))-methyltransferase RlmD"/>
    <property type="match status" value="1"/>
</dbReference>
<keyword evidence="2 4" id="KW-0808">Transferase</keyword>
<dbReference type="EC" id="2.1.1.-" evidence="7"/>
<dbReference type="FunFam" id="2.40.50.1070:FF:000003">
    <property type="entry name" value="23S rRNA (Uracil-5-)-methyltransferase RumA"/>
    <property type="match status" value="1"/>
</dbReference>
<protein>
    <submittedName>
        <fullName evidence="7">TrmA family RNA methyltransferase</fullName>
        <ecNumber evidence="7">2.1.1.-</ecNumber>
    </submittedName>
</protein>
<dbReference type="PROSITE" id="PS50926">
    <property type="entry name" value="TRAM"/>
    <property type="match status" value="1"/>
</dbReference>
<accession>A0A091C0R7</accession>
<evidence type="ECO:0000259" key="6">
    <source>
        <dbReference type="PROSITE" id="PS50926"/>
    </source>
</evidence>
<dbReference type="Pfam" id="PF05958">
    <property type="entry name" value="tRNA_U5-meth_tr"/>
    <property type="match status" value="1"/>
</dbReference>
<feature type="active site" evidence="5">
    <location>
        <position position="412"/>
    </location>
</feature>
<dbReference type="PATRIC" id="fig|1302649.3.peg.1428"/>
<dbReference type="InterPro" id="IPR012340">
    <property type="entry name" value="NA-bd_OB-fold"/>
</dbReference>
<dbReference type="NCBIfam" id="TIGR00479">
    <property type="entry name" value="rumA"/>
    <property type="match status" value="1"/>
</dbReference>
<evidence type="ECO:0000256" key="4">
    <source>
        <dbReference type="PROSITE-ProRule" id="PRU01024"/>
    </source>
</evidence>
<dbReference type="InterPro" id="IPR029063">
    <property type="entry name" value="SAM-dependent_MTases_sf"/>
</dbReference>
<dbReference type="GO" id="GO:0070475">
    <property type="term" value="P:rRNA base methylation"/>
    <property type="evidence" value="ECO:0007669"/>
    <property type="project" value="TreeGrafter"/>
</dbReference>
<feature type="binding site" evidence="4">
    <location>
        <position position="287"/>
    </location>
    <ligand>
        <name>S-adenosyl-L-methionine</name>
        <dbReference type="ChEBI" id="CHEBI:59789"/>
    </ligand>
</feature>
<feature type="binding site" evidence="4">
    <location>
        <position position="385"/>
    </location>
    <ligand>
        <name>S-adenosyl-L-methionine</name>
        <dbReference type="ChEBI" id="CHEBI:59789"/>
    </ligand>
</feature>
<dbReference type="FunFam" id="3.40.50.150:FF:000009">
    <property type="entry name" value="23S rRNA (Uracil(1939)-C(5))-methyltransferase RlmD"/>
    <property type="match status" value="1"/>
</dbReference>
<feature type="domain" description="TRAM" evidence="6">
    <location>
        <begin position="5"/>
        <end position="63"/>
    </location>
</feature>
<dbReference type="Pfam" id="PF01938">
    <property type="entry name" value="TRAM"/>
    <property type="match status" value="1"/>
</dbReference>
<evidence type="ECO:0000313" key="8">
    <source>
        <dbReference type="Proteomes" id="UP000029380"/>
    </source>
</evidence>
<dbReference type="PROSITE" id="PS01231">
    <property type="entry name" value="TRMA_2"/>
    <property type="match status" value="1"/>
</dbReference>
<dbReference type="EMBL" id="JPVU01000153">
    <property type="protein sequence ID" value="KFN91401.1"/>
    <property type="molecule type" value="Genomic_DNA"/>
</dbReference>
<dbReference type="PANTHER" id="PTHR11061:SF30">
    <property type="entry name" value="TRNA (URACIL(54)-C(5))-METHYLTRANSFERASE"/>
    <property type="match status" value="1"/>
</dbReference>
<dbReference type="AlphaFoldDB" id="A0A091C0R7"/>
<gene>
    <name evidence="7" type="ORF">TMUPMC115_1424</name>
</gene>
<dbReference type="GO" id="GO:0070041">
    <property type="term" value="F:rRNA (uridine-C5-)-methyltransferase activity"/>
    <property type="evidence" value="ECO:0007669"/>
    <property type="project" value="TreeGrafter"/>
</dbReference>
<proteinExistence type="inferred from homology"/>
<name>A0A091C0R7_9ENTE</name>
<dbReference type="SUPFAM" id="SSF50249">
    <property type="entry name" value="Nucleic acid-binding proteins"/>
    <property type="match status" value="1"/>
</dbReference>
<dbReference type="Gene3D" id="2.40.50.140">
    <property type="entry name" value="Nucleic acid-binding proteins"/>
    <property type="match status" value="1"/>
</dbReference>
<dbReference type="InterPro" id="IPR030390">
    <property type="entry name" value="MeTrfase_TrmA_AS"/>
</dbReference>
<dbReference type="InterPro" id="IPR002792">
    <property type="entry name" value="TRAM_dom"/>
</dbReference>
<dbReference type="Gene3D" id="3.40.50.150">
    <property type="entry name" value="Vaccinia Virus protein VP39"/>
    <property type="match status" value="1"/>
</dbReference>
<dbReference type="PANTHER" id="PTHR11061">
    <property type="entry name" value="RNA M5U METHYLTRANSFERASE"/>
    <property type="match status" value="1"/>
</dbReference>
<organism evidence="7 8">
    <name type="scientific">Tetragenococcus muriaticus PMC-11-5</name>
    <dbReference type="NCBI Taxonomy" id="1302649"/>
    <lineage>
        <taxon>Bacteria</taxon>
        <taxon>Bacillati</taxon>
        <taxon>Bacillota</taxon>
        <taxon>Bacilli</taxon>
        <taxon>Lactobacillales</taxon>
        <taxon>Enterococcaceae</taxon>
        <taxon>Tetragenococcus</taxon>
    </lineage>
</organism>
<keyword evidence="3 4" id="KW-0949">S-adenosyl-L-methionine</keyword>
<feature type="binding site" evidence="4">
    <location>
        <position position="337"/>
    </location>
    <ligand>
        <name>S-adenosyl-L-methionine</name>
        <dbReference type="ChEBI" id="CHEBI:59789"/>
    </ligand>
</feature>
<dbReference type="OrthoDB" id="9804590at2"/>
<feature type="binding site" evidence="4">
    <location>
        <position position="316"/>
    </location>
    <ligand>
        <name>S-adenosyl-L-methionine</name>
        <dbReference type="ChEBI" id="CHEBI:59789"/>
    </ligand>
</feature>
<evidence type="ECO:0000313" key="7">
    <source>
        <dbReference type="EMBL" id="KFN91401.1"/>
    </source>
</evidence>
<dbReference type="SUPFAM" id="SSF53335">
    <property type="entry name" value="S-adenosyl-L-methionine-dependent methyltransferases"/>
    <property type="match status" value="1"/>
</dbReference>
<comment type="caution">
    <text evidence="7">The sequence shown here is derived from an EMBL/GenBank/DDBJ whole genome shotgun (WGS) entry which is preliminary data.</text>
</comment>
<evidence type="ECO:0000256" key="1">
    <source>
        <dbReference type="ARBA" id="ARBA00022603"/>
    </source>
</evidence>
<dbReference type="PROSITE" id="PS01230">
    <property type="entry name" value="TRMA_1"/>
    <property type="match status" value="1"/>
</dbReference>